<keyword evidence="3" id="KW-1185">Reference proteome</keyword>
<dbReference type="Proteomes" id="UP000244450">
    <property type="component" value="Unassembled WGS sequence"/>
</dbReference>
<comment type="caution">
    <text evidence="2">The sequence shown here is derived from an EMBL/GenBank/DDBJ whole genome shotgun (WGS) entry which is preliminary data.</text>
</comment>
<protein>
    <submittedName>
        <fullName evidence="2">Uncharacterized protein</fullName>
    </submittedName>
</protein>
<proteinExistence type="predicted"/>
<keyword evidence="1" id="KW-0175">Coiled coil</keyword>
<evidence type="ECO:0000313" key="3">
    <source>
        <dbReference type="Proteomes" id="UP000244450"/>
    </source>
</evidence>
<evidence type="ECO:0000256" key="1">
    <source>
        <dbReference type="SAM" id="Coils"/>
    </source>
</evidence>
<sequence>MFLLFATVIAMGQTVPGGQAMPGKKRMDVTVPFAGNGQQLADSEFMFVTAVCSRLNIMPILVKYETVKGYWEHQRKPGVTGPVRPPFLVVHGNVMYDLYYQSNADTPYLQKESYQHTLTTVLTVKVKDQYPMHVAFTTRMGNSPLYRNLTDFNLQFTNRDFKDMLMQRAQGWDGLRLKQWKYLDSLKGVINAKEQEIGRLQHWDQDPSQLLKLIQIRERQLYGRLNDSIGRLKDSLAGRLHGPDSLRHDNGADSLMARYKAQYEENKQKLDSLQAALAKLQRLYDVKNRQFGGDKKQLLLGALNGRGSNKEMADKLENMNLPDSVLPKGYRQLLAVRSFGIGRTMVNYSELTAKNISVLGMQVEYNPSYYFAFATGVVDYRFRDFVSTQNRTHQYLNLIRIGTGNKDRNNIILTYYTGRKQLYNFNTTVTDSTPIAPQDYRIMGLSLEGHWALGKNTSITGELAKSSLPYYARAEHGESVMGSVLQLHDHTNEAYSIKAISLIPQTGTRINASYKMMGANFQSFSLYTTGSRQTAWNVRVDQPFFKQRLMLTGAIKKNEQVNVYQLLNYNSSTVFKSLQATLRMRKWPVLSVGYFPSEQITKLGDGRLAENQFYTLVGTASHFYKYHHIMMSTILSYTQFYNKQADTSFLYFNSKNILLNHTVFLDAFTINGSLTDAINTDYKLYGIDGSVQWKLRSWLTVGGGMKYNWQTTYNVAHIGYTGMCRVVIPKVGELALMADKGFVPGVNRQLVANNTGRLTYTKTF</sequence>
<name>A0A2T7BCN5_9BACT</name>
<reference evidence="2 3" key="1">
    <citation type="submission" date="2018-04" db="EMBL/GenBank/DDBJ databases">
        <title>Chitinophaga fuyangensis sp. nov., isolated from soil in a chemical factory.</title>
        <authorList>
            <person name="Chen K."/>
        </authorList>
    </citation>
    <scope>NUCLEOTIDE SEQUENCE [LARGE SCALE GENOMIC DNA]</scope>
    <source>
        <strain evidence="2 3">LY-1</strain>
    </source>
</reference>
<dbReference type="AlphaFoldDB" id="A0A2T7BCN5"/>
<feature type="coiled-coil region" evidence="1">
    <location>
        <begin position="256"/>
        <end position="290"/>
    </location>
</feature>
<gene>
    <name evidence="2" type="ORF">DCC81_20780</name>
</gene>
<accession>A0A2T7BCN5</accession>
<evidence type="ECO:0000313" key="2">
    <source>
        <dbReference type="EMBL" id="PUZ22858.1"/>
    </source>
</evidence>
<organism evidence="2 3">
    <name type="scientific">Chitinophaga parva</name>
    <dbReference type="NCBI Taxonomy" id="2169414"/>
    <lineage>
        <taxon>Bacteria</taxon>
        <taxon>Pseudomonadati</taxon>
        <taxon>Bacteroidota</taxon>
        <taxon>Chitinophagia</taxon>
        <taxon>Chitinophagales</taxon>
        <taxon>Chitinophagaceae</taxon>
        <taxon>Chitinophaga</taxon>
    </lineage>
</organism>
<dbReference type="EMBL" id="QCYK01000003">
    <property type="protein sequence ID" value="PUZ22858.1"/>
    <property type="molecule type" value="Genomic_DNA"/>
</dbReference>